<comment type="similarity">
    <text evidence="3 10 11">Belongs to the ATPase epsilon chain family.</text>
</comment>
<dbReference type="Gene3D" id="2.60.15.10">
    <property type="entry name" value="F0F1 ATP synthase delta/epsilon subunit, N-terminal"/>
    <property type="match status" value="1"/>
</dbReference>
<proteinExistence type="inferred from homology"/>
<comment type="subcellular location">
    <subcellularLocation>
        <location evidence="10">Cell membrane</location>
        <topology evidence="10">Peripheral membrane protein</topology>
    </subcellularLocation>
    <subcellularLocation>
        <location evidence="2">Endomembrane system</location>
        <topology evidence="2">Peripheral membrane protein</topology>
    </subcellularLocation>
</comment>
<evidence type="ECO:0000259" key="13">
    <source>
        <dbReference type="Pfam" id="PF02823"/>
    </source>
</evidence>
<keyword evidence="12" id="KW-0175">Coiled coil</keyword>
<dbReference type="STRING" id="1867952.MTBPR1_70018"/>
<keyword evidence="6 10" id="KW-0406">Ion transport</keyword>
<evidence type="ECO:0000256" key="9">
    <source>
        <dbReference type="ARBA" id="ARBA00023310"/>
    </source>
</evidence>
<dbReference type="HAMAP" id="MF_00530">
    <property type="entry name" value="ATP_synth_epsil_bac"/>
    <property type="match status" value="1"/>
</dbReference>
<evidence type="ECO:0000256" key="5">
    <source>
        <dbReference type="ARBA" id="ARBA00022781"/>
    </source>
</evidence>
<dbReference type="InterPro" id="IPR001469">
    <property type="entry name" value="ATP_synth_F1_dsu/esu"/>
</dbReference>
<keyword evidence="7 10" id="KW-0472">Membrane</keyword>
<feature type="domain" description="ATP synthase F1 complex delta/epsilon subunit N-terminal" evidence="13">
    <location>
        <begin position="6"/>
        <end position="84"/>
    </location>
</feature>
<evidence type="ECO:0000256" key="6">
    <source>
        <dbReference type="ARBA" id="ARBA00023065"/>
    </source>
</evidence>
<evidence type="ECO:0000256" key="7">
    <source>
        <dbReference type="ARBA" id="ARBA00023136"/>
    </source>
</evidence>
<reference evidence="14 15" key="1">
    <citation type="submission" date="2016-07" db="EMBL/GenBank/DDBJ databases">
        <authorList>
            <person name="Lefevre C.T."/>
        </authorList>
    </citation>
    <scope>NUCLEOTIDE SEQUENCE [LARGE SCALE GENOMIC DNA]</scope>
    <source>
        <strain evidence="14">PR1</strain>
    </source>
</reference>
<gene>
    <name evidence="10 14" type="primary">atpC</name>
    <name evidence="14" type="ORF">MTBPR1_70018</name>
</gene>
<dbReference type="CDD" id="cd12152">
    <property type="entry name" value="F1-ATPase_delta"/>
    <property type="match status" value="1"/>
</dbReference>
<evidence type="ECO:0000256" key="1">
    <source>
        <dbReference type="ARBA" id="ARBA00003543"/>
    </source>
</evidence>
<dbReference type="RefSeq" id="WP_069189765.1">
    <property type="nucleotide sequence ID" value="NZ_FLYE01000046.1"/>
</dbReference>
<dbReference type="EMBL" id="FLYE01000046">
    <property type="protein sequence ID" value="SCA57746.1"/>
    <property type="molecule type" value="Genomic_DNA"/>
</dbReference>
<keyword evidence="10" id="KW-1003">Cell membrane</keyword>
<feature type="coiled-coil region" evidence="12">
    <location>
        <begin position="92"/>
        <end position="126"/>
    </location>
</feature>
<evidence type="ECO:0000256" key="8">
    <source>
        <dbReference type="ARBA" id="ARBA00023196"/>
    </source>
</evidence>
<accession>A0A1C3RKH0</accession>
<dbReference type="InterPro" id="IPR020546">
    <property type="entry name" value="ATP_synth_F1_dsu/esu_N"/>
</dbReference>
<dbReference type="Proteomes" id="UP000231658">
    <property type="component" value="Unassembled WGS sequence"/>
</dbReference>
<keyword evidence="8 10" id="KW-0139">CF(1)</keyword>
<evidence type="ECO:0000256" key="3">
    <source>
        <dbReference type="ARBA" id="ARBA00005712"/>
    </source>
</evidence>
<dbReference type="PANTHER" id="PTHR13822:SF10">
    <property type="entry name" value="ATP SYNTHASE EPSILON CHAIN, CHLOROPLASTIC"/>
    <property type="match status" value="1"/>
</dbReference>
<dbReference type="OrthoDB" id="9799969at2"/>
<comment type="subunit">
    <text evidence="10 11">F-type ATPases have 2 components, CF(1) - the catalytic core - and CF(0) - the membrane proton channel. CF(1) has five subunits: alpha(3), beta(3), gamma(1), delta(1), epsilon(1). CF(0) has three main subunits: a, b and c.</text>
</comment>
<evidence type="ECO:0000256" key="11">
    <source>
        <dbReference type="RuleBase" id="RU003656"/>
    </source>
</evidence>
<dbReference type="GO" id="GO:0005524">
    <property type="term" value="F:ATP binding"/>
    <property type="evidence" value="ECO:0007669"/>
    <property type="project" value="UniProtKB-UniRule"/>
</dbReference>
<keyword evidence="15" id="KW-1185">Reference proteome</keyword>
<dbReference type="GO" id="GO:0012505">
    <property type="term" value="C:endomembrane system"/>
    <property type="evidence" value="ECO:0007669"/>
    <property type="project" value="UniProtKB-SubCell"/>
</dbReference>
<dbReference type="InterPro" id="IPR036771">
    <property type="entry name" value="ATPsynth_dsu/esu_N"/>
</dbReference>
<evidence type="ECO:0000313" key="15">
    <source>
        <dbReference type="Proteomes" id="UP000231658"/>
    </source>
</evidence>
<dbReference type="GO" id="GO:0046933">
    <property type="term" value="F:proton-transporting ATP synthase activity, rotational mechanism"/>
    <property type="evidence" value="ECO:0007669"/>
    <property type="project" value="UniProtKB-UniRule"/>
</dbReference>
<evidence type="ECO:0000256" key="4">
    <source>
        <dbReference type="ARBA" id="ARBA00022448"/>
    </source>
</evidence>
<organism evidence="14 15">
    <name type="scientific">Candidatus Terasakiella magnetica</name>
    <dbReference type="NCBI Taxonomy" id="1867952"/>
    <lineage>
        <taxon>Bacteria</taxon>
        <taxon>Pseudomonadati</taxon>
        <taxon>Pseudomonadota</taxon>
        <taxon>Alphaproteobacteria</taxon>
        <taxon>Rhodospirillales</taxon>
        <taxon>Terasakiellaceae</taxon>
        <taxon>Terasakiella</taxon>
    </lineage>
</organism>
<evidence type="ECO:0000256" key="10">
    <source>
        <dbReference type="HAMAP-Rule" id="MF_00530"/>
    </source>
</evidence>
<dbReference type="AlphaFoldDB" id="A0A1C3RKH0"/>
<comment type="function">
    <text evidence="1 10">Produces ATP from ADP in the presence of a proton gradient across the membrane.</text>
</comment>
<dbReference type="PANTHER" id="PTHR13822">
    <property type="entry name" value="ATP SYNTHASE DELTA/EPSILON CHAIN"/>
    <property type="match status" value="1"/>
</dbReference>
<name>A0A1C3RKH0_9PROT</name>
<keyword evidence="9 10" id="KW-0066">ATP synthesis</keyword>
<dbReference type="SUPFAM" id="SSF51344">
    <property type="entry name" value="Epsilon subunit of F1F0-ATP synthase N-terminal domain"/>
    <property type="match status" value="1"/>
</dbReference>
<evidence type="ECO:0000256" key="2">
    <source>
        <dbReference type="ARBA" id="ARBA00004184"/>
    </source>
</evidence>
<keyword evidence="4 10" id="KW-0813">Transport</keyword>
<sequence length="133" mass="14102">MSDKVQFELVSPAKLLLSEEVEMVVVPGGEGDFGVLPGHTPMLTTVRPGIIDIYENDKVAKSIFVVGGFAEVSEERCAVLAEEAIAVDELSRDDAEARLQKANDALQAAESDVAKKVAERELLAAEAMVAACG</sequence>
<dbReference type="GO" id="GO:0045259">
    <property type="term" value="C:proton-transporting ATP synthase complex"/>
    <property type="evidence" value="ECO:0007669"/>
    <property type="project" value="UniProtKB-KW"/>
</dbReference>
<evidence type="ECO:0000256" key="12">
    <source>
        <dbReference type="SAM" id="Coils"/>
    </source>
</evidence>
<keyword evidence="5 10" id="KW-0375">Hydrogen ion transport</keyword>
<dbReference type="Pfam" id="PF02823">
    <property type="entry name" value="ATP-synt_DE_N"/>
    <property type="match status" value="1"/>
</dbReference>
<dbReference type="NCBIfam" id="NF001851">
    <property type="entry name" value="PRK00571.2-4"/>
    <property type="match status" value="1"/>
</dbReference>
<dbReference type="NCBIfam" id="TIGR01216">
    <property type="entry name" value="ATP_synt_epsi"/>
    <property type="match status" value="1"/>
</dbReference>
<evidence type="ECO:0000313" key="14">
    <source>
        <dbReference type="EMBL" id="SCA57746.1"/>
    </source>
</evidence>
<dbReference type="GO" id="GO:0005886">
    <property type="term" value="C:plasma membrane"/>
    <property type="evidence" value="ECO:0007669"/>
    <property type="project" value="UniProtKB-SubCell"/>
</dbReference>
<protein>
    <recommendedName>
        <fullName evidence="10">ATP synthase epsilon chain</fullName>
    </recommendedName>
    <alternativeName>
        <fullName evidence="10">ATP synthase F1 sector epsilon subunit</fullName>
    </alternativeName>
    <alternativeName>
        <fullName evidence="10">F-ATPase epsilon subunit</fullName>
    </alternativeName>
</protein>